<reference evidence="2 3" key="1">
    <citation type="submission" date="2023-02" db="EMBL/GenBank/DDBJ databases">
        <title>Bacterial whole genomic sequence of Curvibacter sp. HBC61.</title>
        <authorList>
            <person name="Le V."/>
            <person name="Ko S.-R."/>
            <person name="Ahn C.-Y."/>
            <person name="Oh H.-M."/>
        </authorList>
    </citation>
    <scope>NUCLEOTIDE SEQUENCE [LARGE SCALE GENOMIC DNA]</scope>
    <source>
        <strain evidence="2 3">HBC61</strain>
    </source>
</reference>
<feature type="compositionally biased region" description="Polar residues" evidence="1">
    <location>
        <begin position="37"/>
        <end position="46"/>
    </location>
</feature>
<evidence type="ECO:0008006" key="4">
    <source>
        <dbReference type="Google" id="ProtNLM"/>
    </source>
</evidence>
<keyword evidence="3" id="KW-1185">Reference proteome</keyword>
<sequence>MSGSNPRPSLFKHRLWQRPSWLVATLWATLLASCSHTPLPDSSPTPASRPDATPADPGTARDPQATHRGPPPASQASTPKAYRQDAAKHLYLLNQDRIYPGKLPAMLYAVGVLQVHLDRQGRVTQLHWMRAPRHAPEVISEIERTVRQAAPYPVAARLGSVVYTDTWLWDESGRFQLDTLTEGQH</sequence>
<dbReference type="Proteomes" id="UP001528673">
    <property type="component" value="Unassembled WGS sequence"/>
</dbReference>
<evidence type="ECO:0000313" key="2">
    <source>
        <dbReference type="EMBL" id="MDD0838339.1"/>
    </source>
</evidence>
<gene>
    <name evidence="2" type="ORF">PSQ40_07125</name>
</gene>
<protein>
    <recommendedName>
        <fullName evidence="4">TonB C-terminal domain-containing protein</fullName>
    </recommendedName>
</protein>
<proteinExistence type="predicted"/>
<dbReference type="RefSeq" id="WP_273950097.1">
    <property type="nucleotide sequence ID" value="NZ_JAQSIP010000003.1"/>
</dbReference>
<comment type="caution">
    <text evidence="2">The sequence shown here is derived from an EMBL/GenBank/DDBJ whole genome shotgun (WGS) entry which is preliminary data.</text>
</comment>
<name>A0ABT5MWB8_9BURK</name>
<dbReference type="PROSITE" id="PS51257">
    <property type="entry name" value="PROKAR_LIPOPROTEIN"/>
    <property type="match status" value="1"/>
</dbReference>
<evidence type="ECO:0000313" key="3">
    <source>
        <dbReference type="Proteomes" id="UP001528673"/>
    </source>
</evidence>
<dbReference type="EMBL" id="JAQSIP010000003">
    <property type="protein sequence ID" value="MDD0838339.1"/>
    <property type="molecule type" value="Genomic_DNA"/>
</dbReference>
<evidence type="ECO:0000256" key="1">
    <source>
        <dbReference type="SAM" id="MobiDB-lite"/>
    </source>
</evidence>
<feature type="region of interest" description="Disordered" evidence="1">
    <location>
        <begin position="37"/>
        <end position="81"/>
    </location>
</feature>
<organism evidence="2 3">
    <name type="scientific">Curvibacter cyanobacteriorum</name>
    <dbReference type="NCBI Taxonomy" id="3026422"/>
    <lineage>
        <taxon>Bacteria</taxon>
        <taxon>Pseudomonadati</taxon>
        <taxon>Pseudomonadota</taxon>
        <taxon>Betaproteobacteria</taxon>
        <taxon>Burkholderiales</taxon>
        <taxon>Comamonadaceae</taxon>
        <taxon>Curvibacter</taxon>
    </lineage>
</organism>
<accession>A0ABT5MWB8</accession>